<name>A0A2U3DUS6_PURLI</name>
<gene>
    <name evidence="2" type="ORF">PCL_05480</name>
</gene>
<organism evidence="2 3">
    <name type="scientific">Purpureocillium lilacinum</name>
    <name type="common">Paecilomyces lilacinus</name>
    <dbReference type="NCBI Taxonomy" id="33203"/>
    <lineage>
        <taxon>Eukaryota</taxon>
        <taxon>Fungi</taxon>
        <taxon>Dikarya</taxon>
        <taxon>Ascomycota</taxon>
        <taxon>Pezizomycotina</taxon>
        <taxon>Sordariomycetes</taxon>
        <taxon>Hypocreomycetidae</taxon>
        <taxon>Hypocreales</taxon>
        <taxon>Ophiocordycipitaceae</taxon>
        <taxon>Purpureocillium</taxon>
    </lineage>
</organism>
<protein>
    <submittedName>
        <fullName evidence="2">Uncharacterized protein</fullName>
    </submittedName>
</protein>
<evidence type="ECO:0000256" key="1">
    <source>
        <dbReference type="SAM" id="SignalP"/>
    </source>
</evidence>
<dbReference type="EMBL" id="LCWV01000028">
    <property type="protein sequence ID" value="PWI66002.1"/>
    <property type="molecule type" value="Genomic_DNA"/>
</dbReference>
<feature type="chain" id="PRO_5015712598" evidence="1">
    <location>
        <begin position="19"/>
        <end position="159"/>
    </location>
</feature>
<comment type="caution">
    <text evidence="2">The sequence shown here is derived from an EMBL/GenBank/DDBJ whole genome shotgun (WGS) entry which is preliminary data.</text>
</comment>
<accession>A0A2U3DUS6</accession>
<dbReference type="AlphaFoldDB" id="A0A2U3DUS6"/>
<evidence type="ECO:0000313" key="2">
    <source>
        <dbReference type="EMBL" id="PWI66002.1"/>
    </source>
</evidence>
<evidence type="ECO:0000313" key="3">
    <source>
        <dbReference type="Proteomes" id="UP000245956"/>
    </source>
</evidence>
<feature type="signal peptide" evidence="1">
    <location>
        <begin position="1"/>
        <end position="18"/>
    </location>
</feature>
<reference evidence="2 3" key="1">
    <citation type="journal article" date="2016" name="Front. Microbiol.">
        <title>Genome and transcriptome sequences reveal the specific parasitism of the nematophagous Purpureocillium lilacinum 36-1.</title>
        <authorList>
            <person name="Xie J."/>
            <person name="Li S."/>
            <person name="Mo C."/>
            <person name="Xiao X."/>
            <person name="Peng D."/>
            <person name="Wang G."/>
            <person name="Xiao Y."/>
        </authorList>
    </citation>
    <scope>NUCLEOTIDE SEQUENCE [LARGE SCALE GENOMIC DNA]</scope>
    <source>
        <strain evidence="2 3">36-1</strain>
    </source>
</reference>
<proteinExistence type="predicted"/>
<keyword evidence="1" id="KW-0732">Signal</keyword>
<sequence length="159" mass="16940">MKVDFILALAALAVGGDAAGTPTEPITTLAKVRRDTSPSPTLADGHNLFGCVSKNWVGPCAQVGFYWDTCFSFRDNPVDGVNLFVLPDPLGEYGQVRGYHNMRSAGTDDDAICTLYNSDNCTSGVETLVLPFGGTADMGSQSAHWGSFKCTKSLYSCIN</sequence>
<dbReference type="Proteomes" id="UP000245956">
    <property type="component" value="Unassembled WGS sequence"/>
</dbReference>